<organism evidence="3 4">
    <name type="scientific">Bipolaris oryzae ATCC 44560</name>
    <dbReference type="NCBI Taxonomy" id="930090"/>
    <lineage>
        <taxon>Eukaryota</taxon>
        <taxon>Fungi</taxon>
        <taxon>Dikarya</taxon>
        <taxon>Ascomycota</taxon>
        <taxon>Pezizomycotina</taxon>
        <taxon>Dothideomycetes</taxon>
        <taxon>Pleosporomycetidae</taxon>
        <taxon>Pleosporales</taxon>
        <taxon>Pleosporineae</taxon>
        <taxon>Pleosporaceae</taxon>
        <taxon>Bipolaris</taxon>
    </lineage>
</organism>
<dbReference type="Pfam" id="PF06985">
    <property type="entry name" value="HET"/>
    <property type="match status" value="1"/>
</dbReference>
<keyword evidence="4" id="KW-1185">Reference proteome</keyword>
<dbReference type="EMBL" id="KI963948">
    <property type="protein sequence ID" value="EUC47797.1"/>
    <property type="molecule type" value="Genomic_DNA"/>
</dbReference>
<dbReference type="PANTHER" id="PTHR33112">
    <property type="entry name" value="DOMAIN PROTEIN, PUTATIVE-RELATED"/>
    <property type="match status" value="1"/>
</dbReference>
<dbReference type="eggNOG" id="ENOG502SQ2Q">
    <property type="taxonomic scope" value="Eukaryota"/>
</dbReference>
<dbReference type="OrthoDB" id="270167at2759"/>
<evidence type="ECO:0000256" key="1">
    <source>
        <dbReference type="SAM" id="MobiDB-lite"/>
    </source>
</evidence>
<gene>
    <name evidence="3" type="ORF">COCMIDRAFT_3277</name>
</gene>
<dbReference type="STRING" id="930090.W6Z7V6"/>
<evidence type="ECO:0000313" key="3">
    <source>
        <dbReference type="EMBL" id="EUC47797.1"/>
    </source>
</evidence>
<dbReference type="KEGG" id="bor:COCMIDRAFT_3277"/>
<feature type="domain" description="Heterokaryon incompatibility" evidence="2">
    <location>
        <begin position="98"/>
        <end position="263"/>
    </location>
</feature>
<feature type="region of interest" description="Disordered" evidence="1">
    <location>
        <begin position="744"/>
        <end position="766"/>
    </location>
</feature>
<dbReference type="PANTHER" id="PTHR33112:SF16">
    <property type="entry name" value="HETEROKARYON INCOMPATIBILITY DOMAIN-CONTAINING PROTEIN"/>
    <property type="match status" value="1"/>
</dbReference>
<accession>W6Z7V6</accession>
<dbReference type="HOGENOM" id="CLU_016235_0_0_1"/>
<name>W6Z7V6_COCMI</name>
<dbReference type="RefSeq" id="XP_007685651.1">
    <property type="nucleotide sequence ID" value="XM_007687461.1"/>
</dbReference>
<evidence type="ECO:0000259" key="2">
    <source>
        <dbReference type="Pfam" id="PF06985"/>
    </source>
</evidence>
<sequence>MKNDLQKTFGEIFNNDIDAFRNQLLEIQKYQCDRKESEKWVENLRFLDISKVPDLQTERLKQERLCSRSEKKDPLFERIPPSCDVPITEREDDAGDRYIAVSYKWPQARPKSVSSTMNPPVFRYQVKRPGKKSHKSEFSDHYMDRVIRYAQSVKMTKLWVDIECIYQRPEDKRTSPKDQELGVQAMDMVYGDSTHSVGILTVEIQDQREIDMLSNLLSRSLFVHPIDEDDPKLRPEVDITAVQMLILHILSDPRWSRGWIFQEDHLASQKMELLIPYNLRLDKSGFDNLGKIPGELQVKLKDFRQTVTLFCRACTTGEVRWPCTEILAKVTQYNICNKVVHNLEFVSSIQHVPRPWDVESSFGSEVSKSSTQSDPSKIYSYPTTTASVLDDISSRCLEKESDRIPILANALKCKKRLNTGEGSPLVESGTYSLSAALLTLILINGEIFKNVPGLPVTWPLLDRSSEFPTEANILSHTLPSYLNACQSLFTAPGRIRHQTFIDRCRFVSPIITGRGIETRGYLFDLISDEQLDDEGTRSDLLLLSELDMMNLSAPERKTGRRKLDDVACQVLEILMDRLERSWPNSKLVSHMRKHIELDQHPPRQGEGYASTSYVLDNMYAIYRALVDKKELRLAQLASARYDAEPVALFIQPGQYVGTSQSTGYFPHEEPVKVFASFDNGRHDYDKERLVSLKVEVCDDTGVTKNRDQRHRCLRNLGWVNGIWTVHGEKMETFVFPLPGITKEGGDEREVKSNAGKKRKREDIMTR</sequence>
<dbReference type="Proteomes" id="UP000054032">
    <property type="component" value="Unassembled WGS sequence"/>
</dbReference>
<dbReference type="InterPro" id="IPR010730">
    <property type="entry name" value="HET"/>
</dbReference>
<dbReference type="GeneID" id="19122175"/>
<reference evidence="3 4" key="1">
    <citation type="journal article" date="2013" name="PLoS Genet.">
        <title>Comparative genome structure, secondary metabolite, and effector coding capacity across Cochliobolus pathogens.</title>
        <authorList>
            <person name="Condon B.J."/>
            <person name="Leng Y."/>
            <person name="Wu D."/>
            <person name="Bushley K.E."/>
            <person name="Ohm R.A."/>
            <person name="Otillar R."/>
            <person name="Martin J."/>
            <person name="Schackwitz W."/>
            <person name="Grimwood J."/>
            <person name="MohdZainudin N."/>
            <person name="Xue C."/>
            <person name="Wang R."/>
            <person name="Manning V.A."/>
            <person name="Dhillon B."/>
            <person name="Tu Z.J."/>
            <person name="Steffenson B.J."/>
            <person name="Salamov A."/>
            <person name="Sun H."/>
            <person name="Lowry S."/>
            <person name="LaButti K."/>
            <person name="Han J."/>
            <person name="Copeland A."/>
            <person name="Lindquist E."/>
            <person name="Barry K."/>
            <person name="Schmutz J."/>
            <person name="Baker S.E."/>
            <person name="Ciuffetti L.M."/>
            <person name="Grigoriev I.V."/>
            <person name="Zhong S."/>
            <person name="Turgeon B.G."/>
        </authorList>
    </citation>
    <scope>NUCLEOTIDE SEQUENCE [LARGE SCALE GENOMIC DNA]</scope>
    <source>
        <strain evidence="3 4">ATCC 44560</strain>
    </source>
</reference>
<proteinExistence type="predicted"/>
<protein>
    <recommendedName>
        <fullName evidence="2">Heterokaryon incompatibility domain-containing protein</fullName>
    </recommendedName>
</protein>
<dbReference type="AlphaFoldDB" id="W6Z7V6"/>
<evidence type="ECO:0000313" key="4">
    <source>
        <dbReference type="Proteomes" id="UP000054032"/>
    </source>
</evidence>